<dbReference type="InterPro" id="IPR029026">
    <property type="entry name" value="tRNA_m1G_MTases_N"/>
</dbReference>
<gene>
    <name evidence="5" type="ORF">C1881_00775</name>
</gene>
<dbReference type="InterPro" id="IPR029064">
    <property type="entry name" value="Ribosomal_eL30-like_sf"/>
</dbReference>
<evidence type="ECO:0000313" key="5">
    <source>
        <dbReference type="EMBL" id="RDB61090.1"/>
    </source>
</evidence>
<dbReference type="Gene3D" id="3.30.1330.30">
    <property type="match status" value="1"/>
</dbReference>
<dbReference type="EMBL" id="PPTO01000001">
    <property type="protein sequence ID" value="RDB61090.1"/>
    <property type="molecule type" value="Genomic_DNA"/>
</dbReference>
<dbReference type="NCBIfam" id="TIGR00186">
    <property type="entry name" value="rRNA_methyl_3"/>
    <property type="match status" value="1"/>
</dbReference>
<name>A0A369LP09_9ACTN</name>
<keyword evidence="2 5" id="KW-0489">Methyltransferase</keyword>
<proteinExistence type="inferred from homology"/>
<feature type="domain" description="RNA 2-O ribose methyltransferase substrate binding" evidence="4">
    <location>
        <begin position="4"/>
        <end position="80"/>
    </location>
</feature>
<dbReference type="SUPFAM" id="SSF55315">
    <property type="entry name" value="L30e-like"/>
    <property type="match status" value="1"/>
</dbReference>
<dbReference type="SMART" id="SM00967">
    <property type="entry name" value="SpoU_sub_bind"/>
    <property type="match status" value="1"/>
</dbReference>
<dbReference type="GO" id="GO:0032259">
    <property type="term" value="P:methylation"/>
    <property type="evidence" value="ECO:0007669"/>
    <property type="project" value="UniProtKB-KW"/>
</dbReference>
<evidence type="ECO:0000256" key="2">
    <source>
        <dbReference type="ARBA" id="ARBA00022603"/>
    </source>
</evidence>
<sequence>MADYIEGKRPVIEALRAQMPLISVLMADNVQQDSQIKDILRKAKQYDVPVKTVPRKVLDERSERGSHQGVMAHAKPYQYSSVTDILKIAERDAEKNNGAALVVLLDHITDAGNLGAIARSVDVIGASGLIIPGKRSASVTAATYKSSAGAINHVRCAQATNLASAIDRLKKAGFWVVGASEKAQHTVWEAPLYGKIALVMGNEAEGLARLTLEKCDFLVKLPQAGHVGSLNVAQACTAVMYEWMRQTTVRAAEGE</sequence>
<keyword evidence="3 5" id="KW-0808">Transferase</keyword>
<comment type="caution">
    <text evidence="5">The sequence shown here is derived from an EMBL/GenBank/DDBJ whole genome shotgun (WGS) entry which is preliminary data.</text>
</comment>
<dbReference type="Gene3D" id="3.40.1280.10">
    <property type="match status" value="1"/>
</dbReference>
<dbReference type="Pfam" id="PF00588">
    <property type="entry name" value="SpoU_methylase"/>
    <property type="match status" value="1"/>
</dbReference>
<dbReference type="InterPro" id="IPR013123">
    <property type="entry name" value="SpoU_subst-bd"/>
</dbReference>
<dbReference type="PANTHER" id="PTHR46429">
    <property type="entry name" value="23S RRNA (GUANOSINE-2'-O-)-METHYLTRANSFERASE RLMB"/>
    <property type="match status" value="1"/>
</dbReference>
<dbReference type="SUPFAM" id="SSF75217">
    <property type="entry name" value="alpha/beta knot"/>
    <property type="match status" value="1"/>
</dbReference>
<reference evidence="5 6" key="1">
    <citation type="journal article" date="2018" name="Elife">
        <title>Discovery and characterization of a prevalent human gut bacterial enzyme sufficient for the inactivation of a family of plant toxins.</title>
        <authorList>
            <person name="Koppel N."/>
            <person name="Bisanz J.E."/>
            <person name="Pandelia M.E."/>
            <person name="Turnbaugh P.J."/>
            <person name="Balskus E.P."/>
        </authorList>
    </citation>
    <scope>NUCLEOTIDE SEQUENCE [LARGE SCALE GENOMIC DNA]</scope>
    <source>
        <strain evidence="5 6">OB21 GAM31</strain>
    </source>
</reference>
<dbReference type="InterPro" id="IPR001537">
    <property type="entry name" value="SpoU_MeTrfase"/>
</dbReference>
<protein>
    <submittedName>
        <fullName evidence="5">23S rRNA (Guanosine(2251)-2'-O)-methyltransferase RlmB</fullName>
    </submittedName>
</protein>
<comment type="similarity">
    <text evidence="1">Belongs to the class IV-like SAM-binding methyltransferase superfamily. RNA methyltransferase TrmH family.</text>
</comment>
<dbReference type="AlphaFoldDB" id="A0A369LP09"/>
<dbReference type="Pfam" id="PF08032">
    <property type="entry name" value="SpoU_sub_bind"/>
    <property type="match status" value="1"/>
</dbReference>
<organism evidence="5 6">
    <name type="scientific">Slackia isoflavoniconvertens</name>
    <dbReference type="NCBI Taxonomy" id="572010"/>
    <lineage>
        <taxon>Bacteria</taxon>
        <taxon>Bacillati</taxon>
        <taxon>Actinomycetota</taxon>
        <taxon>Coriobacteriia</taxon>
        <taxon>Eggerthellales</taxon>
        <taxon>Eggerthellaceae</taxon>
        <taxon>Slackia</taxon>
    </lineage>
</organism>
<evidence type="ECO:0000259" key="4">
    <source>
        <dbReference type="SMART" id="SM00967"/>
    </source>
</evidence>
<evidence type="ECO:0000256" key="3">
    <source>
        <dbReference type="ARBA" id="ARBA00022679"/>
    </source>
</evidence>
<dbReference type="CDD" id="cd18103">
    <property type="entry name" value="SpoU-like_RlmB"/>
    <property type="match status" value="1"/>
</dbReference>
<evidence type="ECO:0000313" key="6">
    <source>
        <dbReference type="Proteomes" id="UP000253975"/>
    </source>
</evidence>
<dbReference type="Proteomes" id="UP000253975">
    <property type="component" value="Unassembled WGS sequence"/>
</dbReference>
<dbReference type="GO" id="GO:0006396">
    <property type="term" value="P:RNA processing"/>
    <property type="evidence" value="ECO:0007669"/>
    <property type="project" value="InterPro"/>
</dbReference>
<dbReference type="PANTHER" id="PTHR46429:SF1">
    <property type="entry name" value="23S RRNA (GUANOSINE-2'-O-)-METHYLTRANSFERASE RLMB"/>
    <property type="match status" value="1"/>
</dbReference>
<evidence type="ECO:0000256" key="1">
    <source>
        <dbReference type="ARBA" id="ARBA00007228"/>
    </source>
</evidence>
<dbReference type="InterPro" id="IPR029028">
    <property type="entry name" value="Alpha/beta_knot_MTases"/>
</dbReference>
<dbReference type="GO" id="GO:0003723">
    <property type="term" value="F:RNA binding"/>
    <property type="evidence" value="ECO:0007669"/>
    <property type="project" value="InterPro"/>
</dbReference>
<dbReference type="GO" id="GO:0005829">
    <property type="term" value="C:cytosol"/>
    <property type="evidence" value="ECO:0007669"/>
    <property type="project" value="TreeGrafter"/>
</dbReference>
<dbReference type="RefSeq" id="WP_114614635.1">
    <property type="nucleotide sequence ID" value="NZ_PPTO01000001.1"/>
</dbReference>
<accession>A0A369LP09</accession>
<dbReference type="InterPro" id="IPR004441">
    <property type="entry name" value="rRNA_MeTrfase_TrmH"/>
</dbReference>
<dbReference type="GO" id="GO:0008173">
    <property type="term" value="F:RNA methyltransferase activity"/>
    <property type="evidence" value="ECO:0007669"/>
    <property type="project" value="InterPro"/>
</dbReference>